<dbReference type="Gene3D" id="3.30.70.270">
    <property type="match status" value="1"/>
</dbReference>
<dbReference type="GO" id="GO:0043709">
    <property type="term" value="P:cell adhesion involved in single-species biofilm formation"/>
    <property type="evidence" value="ECO:0007669"/>
    <property type="project" value="TreeGrafter"/>
</dbReference>
<dbReference type="EMBL" id="RJKN01000001">
    <property type="protein sequence ID" value="ROP45804.1"/>
    <property type="molecule type" value="Genomic_DNA"/>
</dbReference>
<evidence type="ECO:0000256" key="1">
    <source>
        <dbReference type="SAM" id="MobiDB-lite"/>
    </source>
</evidence>
<proteinExistence type="predicted"/>
<dbReference type="GO" id="GO:0052621">
    <property type="term" value="F:diguanylate cyclase activity"/>
    <property type="evidence" value="ECO:0007669"/>
    <property type="project" value="TreeGrafter"/>
</dbReference>
<dbReference type="Proteomes" id="UP000276232">
    <property type="component" value="Unassembled WGS sequence"/>
</dbReference>
<dbReference type="AlphaFoldDB" id="A0A3N1HTF2"/>
<accession>A0A3N1HTF2</accession>
<dbReference type="NCBIfam" id="TIGR00254">
    <property type="entry name" value="GGDEF"/>
    <property type="match status" value="1"/>
</dbReference>
<dbReference type="Pfam" id="PF00990">
    <property type="entry name" value="GGDEF"/>
    <property type="match status" value="1"/>
</dbReference>
<evidence type="ECO:0000313" key="4">
    <source>
        <dbReference type="Proteomes" id="UP000276232"/>
    </source>
</evidence>
<evidence type="ECO:0000313" key="3">
    <source>
        <dbReference type="EMBL" id="ROP45804.1"/>
    </source>
</evidence>
<dbReference type="InterPro" id="IPR000160">
    <property type="entry name" value="GGDEF_dom"/>
</dbReference>
<dbReference type="SUPFAM" id="SSF55073">
    <property type="entry name" value="Nucleotide cyclase"/>
    <property type="match status" value="1"/>
</dbReference>
<dbReference type="SMART" id="SM00267">
    <property type="entry name" value="GGDEF"/>
    <property type="match status" value="1"/>
</dbReference>
<feature type="region of interest" description="Disordered" evidence="1">
    <location>
        <begin position="521"/>
        <end position="559"/>
    </location>
</feature>
<dbReference type="RefSeq" id="WP_123378502.1">
    <property type="nucleotide sequence ID" value="NZ_RJKN01000001.1"/>
</dbReference>
<gene>
    <name evidence="3" type="ORF">EDC03_0413</name>
</gene>
<comment type="caution">
    <text evidence="3">The sequence shown here is derived from an EMBL/GenBank/DDBJ whole genome shotgun (WGS) entry which is preliminary data.</text>
</comment>
<evidence type="ECO:0000259" key="2">
    <source>
        <dbReference type="PROSITE" id="PS50887"/>
    </source>
</evidence>
<dbReference type="Gene3D" id="1.25.40.10">
    <property type="entry name" value="Tetratricopeptide repeat domain"/>
    <property type="match status" value="1"/>
</dbReference>
<name>A0A3N1HTF2_9ACTN</name>
<dbReference type="InterPro" id="IPR043128">
    <property type="entry name" value="Rev_trsase/Diguanyl_cyclase"/>
</dbReference>
<dbReference type="GO" id="GO:1902201">
    <property type="term" value="P:negative regulation of bacterial-type flagellum-dependent cell motility"/>
    <property type="evidence" value="ECO:0007669"/>
    <property type="project" value="TreeGrafter"/>
</dbReference>
<protein>
    <submittedName>
        <fullName evidence="3">Diguanylate cyclase (GGDEF)-like protein</fullName>
    </submittedName>
</protein>
<feature type="domain" description="GGDEF" evidence="2">
    <location>
        <begin position="389"/>
        <end position="517"/>
    </location>
</feature>
<sequence>MGGVLVVPDVFGPFDLLSDRAHQLYVDGDPAAAVVACDEALTVVRAAGDRATELFLCYSRGLALRELGLYADLVAQSQELLVLSAGDGLWRAKALALLAEASAVMGRGSTALDLVAEGLDIVESAPEGYNRMSARMALAITLEALGLYDPAERVLTDLVVGHEAVRATILEECCVLRATWGAVAALLGEEAEARHHLLVVAERALAMRRAAARAGDGTSVVRADVFLAAAYARLGDHDAAWALLGDPSVLDRLSPAGPERLVALLVRGEVLLARGELRAAAESLEVVERVARRSRRDVWQWAAVDALAAVDVAEHGDHPAVRRLRAHARELLRELRRDRRSRTAELAARRRVRQLLDERDGVHRAALTDPLTGLGNRRALLELLEGAPEALGAVFVDVDRFKDVNDSFGHETGDRVLVRVAEMLTAACRSSELVVRYGGDEFVVLVPEDPAAAESIAYRVLEAVRATEWHQVAPGLEVTVSVGVETSAPVASALASADAALYTAKRSGRDRVVVGVAPTVADGVGPGEDEGPHGVRLPLPTALTDGGAREEPLAEPVGA</sequence>
<dbReference type="CDD" id="cd01949">
    <property type="entry name" value="GGDEF"/>
    <property type="match status" value="1"/>
</dbReference>
<dbReference type="PROSITE" id="PS50887">
    <property type="entry name" value="GGDEF"/>
    <property type="match status" value="1"/>
</dbReference>
<dbReference type="GO" id="GO:0005886">
    <property type="term" value="C:plasma membrane"/>
    <property type="evidence" value="ECO:0007669"/>
    <property type="project" value="TreeGrafter"/>
</dbReference>
<dbReference type="InterPro" id="IPR011990">
    <property type="entry name" value="TPR-like_helical_dom_sf"/>
</dbReference>
<dbReference type="OrthoDB" id="23692at2"/>
<dbReference type="PANTHER" id="PTHR45138">
    <property type="entry name" value="REGULATORY COMPONENTS OF SENSORY TRANSDUCTION SYSTEM"/>
    <property type="match status" value="1"/>
</dbReference>
<dbReference type="SUPFAM" id="SSF48452">
    <property type="entry name" value="TPR-like"/>
    <property type="match status" value="1"/>
</dbReference>
<dbReference type="PANTHER" id="PTHR45138:SF9">
    <property type="entry name" value="DIGUANYLATE CYCLASE DGCM-RELATED"/>
    <property type="match status" value="1"/>
</dbReference>
<reference evidence="3 4" key="1">
    <citation type="journal article" date="2015" name="Stand. Genomic Sci.">
        <title>Genomic Encyclopedia of Bacterial and Archaeal Type Strains, Phase III: the genomes of soil and plant-associated and newly described type strains.</title>
        <authorList>
            <person name="Whitman W.B."/>
            <person name="Woyke T."/>
            <person name="Klenk H.P."/>
            <person name="Zhou Y."/>
            <person name="Lilburn T.G."/>
            <person name="Beck B.J."/>
            <person name="De Vos P."/>
            <person name="Vandamme P."/>
            <person name="Eisen J.A."/>
            <person name="Garrity G."/>
            <person name="Hugenholtz P."/>
            <person name="Kyrpides N.C."/>
        </authorList>
    </citation>
    <scope>NUCLEOTIDE SEQUENCE [LARGE SCALE GENOMIC DNA]</scope>
    <source>
        <strain evidence="3 4">CECT 7306</strain>
    </source>
</reference>
<dbReference type="InParanoid" id="A0A3N1HTF2"/>
<organism evidence="3 4">
    <name type="scientific">Pseudokineococcus lusitanus</name>
    <dbReference type="NCBI Taxonomy" id="763993"/>
    <lineage>
        <taxon>Bacteria</taxon>
        <taxon>Bacillati</taxon>
        <taxon>Actinomycetota</taxon>
        <taxon>Actinomycetes</taxon>
        <taxon>Kineosporiales</taxon>
        <taxon>Kineosporiaceae</taxon>
        <taxon>Pseudokineococcus</taxon>
    </lineage>
</organism>
<dbReference type="InterPro" id="IPR050469">
    <property type="entry name" value="Diguanylate_Cyclase"/>
</dbReference>
<keyword evidence="4" id="KW-1185">Reference proteome</keyword>
<dbReference type="InterPro" id="IPR029787">
    <property type="entry name" value="Nucleotide_cyclase"/>
</dbReference>